<dbReference type="FunFam" id="1.10.8.640:FF:000001">
    <property type="entry name" value="Cytochrome c-type biogenesis protein"/>
    <property type="match status" value="1"/>
</dbReference>
<keyword evidence="12" id="KW-1185">Reference proteome</keyword>
<feature type="signal peptide" evidence="9">
    <location>
        <begin position="1"/>
        <end position="18"/>
    </location>
</feature>
<dbReference type="PANTHER" id="PTHR47870">
    <property type="entry name" value="CYTOCHROME C-TYPE BIOGENESIS PROTEIN CCMH"/>
    <property type="match status" value="1"/>
</dbReference>
<evidence type="ECO:0000256" key="3">
    <source>
        <dbReference type="ARBA" id="ARBA00022723"/>
    </source>
</evidence>
<feature type="chain" id="PRO_5015374943" description="Cytochrome c-type biogenesis protein" evidence="9">
    <location>
        <begin position="19"/>
        <end position="159"/>
    </location>
</feature>
<dbReference type="CDD" id="cd16378">
    <property type="entry name" value="CcmH_N"/>
    <property type="match status" value="1"/>
</dbReference>
<dbReference type="OrthoDB" id="9804975at2"/>
<evidence type="ECO:0000256" key="7">
    <source>
        <dbReference type="ARBA" id="ARBA00037230"/>
    </source>
</evidence>
<comment type="caution">
    <text evidence="11">The sequence shown here is derived from an EMBL/GenBank/DDBJ whole genome shotgun (WGS) entry which is preliminary data.</text>
</comment>
<dbReference type="EMBL" id="PVBT01000006">
    <property type="protein sequence ID" value="PRD51147.1"/>
    <property type="molecule type" value="Genomic_DNA"/>
</dbReference>
<evidence type="ECO:0000256" key="8">
    <source>
        <dbReference type="ARBA" id="ARBA00060491"/>
    </source>
</evidence>
<proteinExistence type="inferred from homology"/>
<keyword evidence="6 9" id="KW-0408">Iron</keyword>
<sequence>MRRALAAVLLLLTALTFAATGARAVSPDEMLANPALETRARTLSTELRCMVCQNQSIDDSNADLARDLRVLVRERLTAGDTDEQVLDFIVARYGEFVLLKPRLMLSTILLWGFPVAALIAGAIAIVVSIRRRRRSPQETAPLSDSEKKQLKKLLAASND</sequence>
<keyword evidence="5" id="KW-0201">Cytochrome c-type biogenesis</keyword>
<evidence type="ECO:0000313" key="11">
    <source>
        <dbReference type="EMBL" id="PRD51147.1"/>
    </source>
</evidence>
<dbReference type="GO" id="GO:0005886">
    <property type="term" value="C:plasma membrane"/>
    <property type="evidence" value="ECO:0007669"/>
    <property type="project" value="TreeGrafter"/>
</dbReference>
<protein>
    <recommendedName>
        <fullName evidence="9">Cytochrome c-type biogenesis protein</fullName>
    </recommendedName>
</protein>
<comment type="similarity">
    <text evidence="1 9">Belongs to the CcmH/CycL/Ccl2/NrfF family.</text>
</comment>
<keyword evidence="9" id="KW-1133">Transmembrane helix</keyword>
<keyword evidence="9" id="KW-0812">Transmembrane</keyword>
<comment type="function">
    <text evidence="7">Required for the biogenesis of c-type cytochromes. Possible subunit of a heme lyase.</text>
</comment>
<feature type="domain" description="CcmH/CycL/Ccl2/NrfF N-terminal" evidence="10">
    <location>
        <begin position="14"/>
        <end position="154"/>
    </location>
</feature>
<dbReference type="Pfam" id="PF03918">
    <property type="entry name" value="CcmH"/>
    <property type="match status" value="1"/>
</dbReference>
<comment type="subcellular location">
    <subcellularLocation>
        <location evidence="8">Membrane</location>
        <topology evidence="8">Single-pass membrane protein</topology>
        <orientation evidence="8">Periplasmic side</orientation>
    </subcellularLocation>
</comment>
<keyword evidence="9" id="KW-0472">Membrane</keyword>
<evidence type="ECO:0000256" key="4">
    <source>
        <dbReference type="ARBA" id="ARBA00022729"/>
    </source>
</evidence>
<dbReference type="Proteomes" id="UP000238563">
    <property type="component" value="Unassembled WGS sequence"/>
</dbReference>
<accession>A0A2S9JE31</accession>
<gene>
    <name evidence="11" type="ORF">C5750_20155</name>
</gene>
<evidence type="ECO:0000256" key="9">
    <source>
        <dbReference type="RuleBase" id="RU364112"/>
    </source>
</evidence>
<dbReference type="AlphaFoldDB" id="A0A2S9JE31"/>
<dbReference type="Gene3D" id="1.10.8.640">
    <property type="entry name" value="Cytochrome C biogenesis protein"/>
    <property type="match status" value="1"/>
</dbReference>
<evidence type="ECO:0000256" key="5">
    <source>
        <dbReference type="ARBA" id="ARBA00022748"/>
    </source>
</evidence>
<dbReference type="GO" id="GO:0017004">
    <property type="term" value="P:cytochrome complex assembly"/>
    <property type="evidence" value="ECO:0007669"/>
    <property type="project" value="UniProtKB-KW"/>
</dbReference>
<keyword evidence="3 9" id="KW-0479">Metal-binding</keyword>
<evidence type="ECO:0000259" key="10">
    <source>
        <dbReference type="Pfam" id="PF03918"/>
    </source>
</evidence>
<keyword evidence="4 9" id="KW-0732">Signal</keyword>
<evidence type="ECO:0000256" key="6">
    <source>
        <dbReference type="ARBA" id="ARBA00023004"/>
    </source>
</evidence>
<dbReference type="RefSeq" id="WP_105736052.1">
    <property type="nucleotide sequence ID" value="NZ_PVBT01000006.1"/>
</dbReference>
<dbReference type="InterPro" id="IPR038297">
    <property type="entry name" value="CcmH/CycL/NrfF/Ccl2_sf"/>
</dbReference>
<evidence type="ECO:0000256" key="2">
    <source>
        <dbReference type="ARBA" id="ARBA00022617"/>
    </source>
</evidence>
<feature type="transmembrane region" description="Helical" evidence="9">
    <location>
        <begin position="108"/>
        <end position="129"/>
    </location>
</feature>
<reference evidence="11 12" key="1">
    <citation type="submission" date="2018-02" db="EMBL/GenBank/DDBJ databases">
        <title>The draft genome of Phyllobacterium myrsinacearum DSM5892.</title>
        <authorList>
            <person name="Li L."/>
            <person name="Liu L."/>
            <person name="Zhang X."/>
            <person name="Wang T."/>
        </authorList>
    </citation>
    <scope>NUCLEOTIDE SEQUENCE [LARGE SCALE GENOMIC DNA]</scope>
    <source>
        <strain evidence="11 12">DSM 5892</strain>
    </source>
</reference>
<name>A0A2S9JE31_9HYPH</name>
<dbReference type="PANTHER" id="PTHR47870:SF1">
    <property type="entry name" value="CYTOCHROME C-TYPE BIOGENESIS PROTEIN CCMH"/>
    <property type="match status" value="1"/>
</dbReference>
<evidence type="ECO:0000256" key="1">
    <source>
        <dbReference type="ARBA" id="ARBA00010342"/>
    </source>
</evidence>
<keyword evidence="2 9" id="KW-0349">Heme</keyword>
<dbReference type="GO" id="GO:0046872">
    <property type="term" value="F:metal ion binding"/>
    <property type="evidence" value="ECO:0007669"/>
    <property type="project" value="UniProtKB-KW"/>
</dbReference>
<dbReference type="InterPro" id="IPR005616">
    <property type="entry name" value="CcmH/CycL/Ccl2/NrfF_N"/>
</dbReference>
<dbReference type="InterPro" id="IPR051263">
    <property type="entry name" value="C-type_cytochrome_biogenesis"/>
</dbReference>
<evidence type="ECO:0000313" key="12">
    <source>
        <dbReference type="Proteomes" id="UP000238563"/>
    </source>
</evidence>
<organism evidence="11 12">
    <name type="scientific">Phyllobacterium myrsinacearum</name>
    <dbReference type="NCBI Taxonomy" id="28101"/>
    <lineage>
        <taxon>Bacteria</taxon>
        <taxon>Pseudomonadati</taxon>
        <taxon>Pseudomonadota</taxon>
        <taxon>Alphaproteobacteria</taxon>
        <taxon>Hyphomicrobiales</taxon>
        <taxon>Phyllobacteriaceae</taxon>
        <taxon>Phyllobacterium</taxon>
    </lineage>
</organism>